<dbReference type="PANTHER" id="PTHR32305">
    <property type="match status" value="1"/>
</dbReference>
<feature type="domain" description="Teneurin-like YD-shell" evidence="3">
    <location>
        <begin position="969"/>
        <end position="1222"/>
    </location>
</feature>
<dbReference type="InterPro" id="IPR045351">
    <property type="entry name" value="DUF6531"/>
</dbReference>
<feature type="domain" description="DUF6531" evidence="2">
    <location>
        <begin position="229"/>
        <end position="302"/>
    </location>
</feature>
<dbReference type="KEGG" id="cfus:CYFUS_000472"/>
<dbReference type="InterPro" id="IPR050708">
    <property type="entry name" value="T6SS_VgrG/RHS"/>
</dbReference>
<keyword evidence="1" id="KW-0677">Repeat</keyword>
<dbReference type="Proteomes" id="UP000217257">
    <property type="component" value="Chromosome"/>
</dbReference>
<feature type="domain" description="Teneurin-like YD-shell" evidence="3">
    <location>
        <begin position="506"/>
        <end position="611"/>
    </location>
</feature>
<proteinExistence type="predicted"/>
<dbReference type="RefSeq" id="WP_095983735.1">
    <property type="nucleotide sequence ID" value="NZ_CP022098.1"/>
</dbReference>
<name>A0A250IUZ6_9BACT</name>
<organism evidence="4 5">
    <name type="scientific">Cystobacter fuscus</name>
    <dbReference type="NCBI Taxonomy" id="43"/>
    <lineage>
        <taxon>Bacteria</taxon>
        <taxon>Pseudomonadati</taxon>
        <taxon>Myxococcota</taxon>
        <taxon>Myxococcia</taxon>
        <taxon>Myxococcales</taxon>
        <taxon>Cystobacterineae</taxon>
        <taxon>Archangiaceae</taxon>
        <taxon>Cystobacter</taxon>
    </lineage>
</organism>
<dbReference type="PANTHER" id="PTHR32305:SF15">
    <property type="entry name" value="PROTEIN RHSA-RELATED"/>
    <property type="match status" value="1"/>
</dbReference>
<evidence type="ECO:0000313" key="4">
    <source>
        <dbReference type="EMBL" id="ATB35060.1"/>
    </source>
</evidence>
<evidence type="ECO:0000313" key="5">
    <source>
        <dbReference type="Proteomes" id="UP000217257"/>
    </source>
</evidence>
<dbReference type="EMBL" id="CP022098">
    <property type="protein sequence ID" value="ATB35060.1"/>
    <property type="molecule type" value="Genomic_DNA"/>
</dbReference>
<accession>A0A250IUZ6</accession>
<feature type="domain" description="Teneurin-like YD-shell" evidence="3">
    <location>
        <begin position="634"/>
        <end position="832"/>
    </location>
</feature>
<dbReference type="InterPro" id="IPR022385">
    <property type="entry name" value="Rhs_assc_core"/>
</dbReference>
<reference evidence="4 5" key="1">
    <citation type="submission" date="2017-06" db="EMBL/GenBank/DDBJ databases">
        <title>Sequencing and comparative analysis of myxobacterial genomes.</title>
        <authorList>
            <person name="Rupp O."/>
            <person name="Goesmann A."/>
            <person name="Sogaard-Andersen L."/>
        </authorList>
    </citation>
    <scope>NUCLEOTIDE SEQUENCE [LARGE SCALE GENOMIC DNA]</scope>
    <source>
        <strain evidence="4 5">DSM 52655</strain>
    </source>
</reference>
<dbReference type="Gene3D" id="2.180.10.10">
    <property type="entry name" value="RHS repeat-associated core"/>
    <property type="match status" value="3"/>
</dbReference>
<dbReference type="InterPro" id="IPR056823">
    <property type="entry name" value="TEN-like_YD-shell"/>
</dbReference>
<dbReference type="InterPro" id="IPR006530">
    <property type="entry name" value="YD"/>
</dbReference>
<feature type="domain" description="Teneurin-like YD-shell" evidence="3">
    <location>
        <begin position="368"/>
        <end position="471"/>
    </location>
</feature>
<dbReference type="NCBIfam" id="TIGR01643">
    <property type="entry name" value="YD_repeat_2x"/>
    <property type="match status" value="5"/>
</dbReference>
<gene>
    <name evidence="4" type="ORF">CYFUS_000472</name>
</gene>
<evidence type="ECO:0008006" key="6">
    <source>
        <dbReference type="Google" id="ProtNLM"/>
    </source>
</evidence>
<evidence type="ECO:0000259" key="2">
    <source>
        <dbReference type="Pfam" id="PF20148"/>
    </source>
</evidence>
<dbReference type="CDD" id="cd14740">
    <property type="entry name" value="PAAR_4"/>
    <property type="match status" value="1"/>
</dbReference>
<protein>
    <recommendedName>
        <fullName evidence="6">Type IV secretion protein Rhs</fullName>
    </recommendedName>
</protein>
<dbReference type="NCBIfam" id="TIGR03696">
    <property type="entry name" value="Rhs_assc_core"/>
    <property type="match status" value="1"/>
</dbReference>
<evidence type="ECO:0000259" key="3">
    <source>
        <dbReference type="Pfam" id="PF25023"/>
    </source>
</evidence>
<dbReference type="Pfam" id="PF20148">
    <property type="entry name" value="DUF6531"/>
    <property type="match status" value="1"/>
</dbReference>
<dbReference type="Pfam" id="PF25023">
    <property type="entry name" value="TEN_YD-shell"/>
    <property type="match status" value="4"/>
</dbReference>
<evidence type="ECO:0000256" key="1">
    <source>
        <dbReference type="ARBA" id="ARBA00022737"/>
    </source>
</evidence>
<sequence>MLQSSYFDPVLGLDIHIVLMPTPAGPVPTPIPQPFVGLVFDPVGLAMGAAMGMALGSGPGLVLVNNLPVTNAGTAVTNLLTLPHLPVPGVAFAKGKPGNDAELFFGSLNVSLGGSLGVRLGDIALSCSDPVRLPTSLVLAIPKGPPVLNNPAMVPDMEGIAQRLLMAAGMKALKAAARGGARLFRTLRAAQRKSRGWSKVSGALRNVVDRIAPQRYRDRLKRVVCFVTGHPVDVATGRVFTDHIDFELPGPLPLVFERVYSSSLSWRNGSLGYGWSHSLDQSVWVERGKVIYLAEDGREVEFHTDALPGYFLPAGQSLFDATNRLTLRALGSSHWEIEMADGRVLSFTPVPSSLSHRAKLTRIRSRDGHHDIRLAYDERGLLDMVRDSADRLIGFVHDTKGRLTEVKLPLSRESGWYRYMRYVYDEHGDLMQVVDALGRSWAFEYQNHLMVQEKDRNGLSFYFQYDSIGPSARCVRTWGDGGIFDHLITYDTRNRKTLVEDSLGCTTLYELDELGMVVKVTDANGASTEYAYDATSGQLAEEKDSLGHTRATTYDSRGNALTLKGPDGVTVYLEYEARGLLVRAMDALGGVWTWAYDAEGHLVERRMPTGEKKSWGWKQGLLAWVEDSGGRRTTFEYDRQKNMSFTRASNGAVTEYEHDGLGRPVRVRDSRGGTLRCRYDALGRLLRLESPSGVLQESAYDAEGNLLEARDATRHVKLRYGHFHKMIAREEAGTSVRFTYDTEGRLTGVINEVDEAYTFTLDACGRVVEEMGFDGGVQRYERDSSGRVTKKYMPSGRTTALTYDAAGRVVKAAHSDGTCVELEYQANGALVRAKNESAVVMFERDALGRIVREIQGDFSVSSRFGIDGERALLETSLGGCMAVLRDALGHVSALHVGEESLHWVQPTVRFERDTMGMETARVLPGGVRIDWQRDMAGRPTHRRTVRRGGNDTDHPLDTRSYQWRGEDQIAAILDSVRGSTFYQHDQRGRLIAQETTGGVLHRAMDYVGNIHRSAAFDDRRYGRGGRLLEMDGTLYTHDEDGYWKEKVEEDGSRWGYLWNGAGLLSRVIRPDGSHIRFEYDAFARCTRRALVRSRDDGTDVMEEDTRFVWDGQFLVHEVPAHTAPITWYWEPGGFSPIAREQAQQLWTIASDHLGVPTEMYSERGDLVWRMQLNVYGQPSFERGTARDCPWRWPGQYEDEGARLTYNRHRFFDSQSGMYCSPDPIRLAGGTEFYAYCPDPLLEIDPLGLVRIHTEGPVAVNAYPGPLAGGVEHSPLHAHLNEGKFETRVLMEDYYKKGKLVGSAGDVYPGDPDMTKNMKKVVKKNLDELKMKTRSVFETGKC</sequence>